<comment type="caution">
    <text evidence="1">The sequence shown here is derived from an EMBL/GenBank/DDBJ whole genome shotgun (WGS) entry which is preliminary data.</text>
</comment>
<proteinExistence type="predicted"/>
<organism evidence="1 2">
    <name type="scientific">Rhodovulum adriaticum</name>
    <name type="common">Rhodopseudomonas adriatica</name>
    <dbReference type="NCBI Taxonomy" id="35804"/>
    <lineage>
        <taxon>Bacteria</taxon>
        <taxon>Pseudomonadati</taxon>
        <taxon>Pseudomonadota</taxon>
        <taxon>Alphaproteobacteria</taxon>
        <taxon>Rhodobacterales</taxon>
        <taxon>Paracoccaceae</taxon>
        <taxon>Rhodovulum</taxon>
    </lineage>
</organism>
<dbReference type="AlphaFoldDB" id="A0A4R2NFF9"/>
<sequence>MPPKFTHKGRALDRDTVSKQALELMDAIEHAERHIRQLESEWAIADTARLAYHAVLRREIRAQEECRDHG</sequence>
<reference evidence="1 2" key="1">
    <citation type="submission" date="2019-03" db="EMBL/GenBank/DDBJ databases">
        <title>Genomic Encyclopedia of Type Strains, Phase IV (KMG-IV): sequencing the most valuable type-strain genomes for metagenomic binning, comparative biology and taxonomic classification.</title>
        <authorList>
            <person name="Goeker M."/>
        </authorList>
    </citation>
    <scope>NUCLEOTIDE SEQUENCE [LARGE SCALE GENOMIC DNA]</scope>
    <source>
        <strain evidence="1 2">DSM 2781</strain>
    </source>
</reference>
<dbReference type="RefSeq" id="WP_132605775.1">
    <property type="nucleotide sequence ID" value="NZ_NRRP01000075.1"/>
</dbReference>
<dbReference type="EMBL" id="SLXL01000023">
    <property type="protein sequence ID" value="TCP19997.1"/>
    <property type="molecule type" value="Genomic_DNA"/>
</dbReference>
<gene>
    <name evidence="1" type="ORF">EV656_1239</name>
</gene>
<protein>
    <submittedName>
        <fullName evidence="1">Uncharacterized protein</fullName>
    </submittedName>
</protein>
<accession>A0A4R2NFF9</accession>
<dbReference type="Proteomes" id="UP000295733">
    <property type="component" value="Unassembled WGS sequence"/>
</dbReference>
<evidence type="ECO:0000313" key="1">
    <source>
        <dbReference type="EMBL" id="TCP19997.1"/>
    </source>
</evidence>
<dbReference type="OrthoDB" id="7868158at2"/>
<evidence type="ECO:0000313" key="2">
    <source>
        <dbReference type="Proteomes" id="UP000295733"/>
    </source>
</evidence>
<keyword evidence="2" id="KW-1185">Reference proteome</keyword>
<name>A0A4R2NFF9_RHOAD</name>